<sequence length="1560" mass="159689">MLSDNATQSVSADTTAAATVQTQTDTETTGQSSTAGDDAQNAADNHTQSSTATEEDTTPATTTSQSQDGSSAATSGATATTATSGASASSSSAATTTTPAATTTATSGASASSSSAATTTTPAATTTATSGASASSSNAATTTTPAATTTATSGASASSSNAATTTTPAATTTAQATADATADPGPANQDTLTKGNVEGLWNEGYQGQGMVVAVIDSGVQPHADLRLTDDSTAAISKDAAEAAIAKLGYGTYVNSKIPFAYDYVNNDSVNTGTTVSGSTHGEHVAGIIAANGTVADGATGTSKASVYVKGVAPEAQILAMQVIDDFPDENANDISRAIHDAVALGANAIQMSLGIGVTEQDLTDEEQAAVQYATEHGVFVSISSGNSAIAGSIIGSKTPNDISTAYAPKNDSTIGDPGAAASAMTVAAETSATGADSQMDGFSSWGPMADYTLKPDISAPGDNVTSTAIDPATNTQTYAVESGTSMAGPFNAGAALLVMQKIKATQPDLTGADLVKAVKLALMNAAEPMKDINYPDTYISPRRQGAGQIDVAKAGDLTVSAEGNNDAGSVSLGKIGKTTTFTVTLTNHGKTAQNYTVDTNGGPLTQVRDASNGNTVHDETLVGATVNTDTANFTLAAGETKQVTFKLSLDDSVAANQLVEGYLTFKATDAAQTISLPYLGYYGDLTSEQVIDAPANSGESIFNGGYLVDNNNNPLGVTDAASLSNLVNTDTTGKYTWTLVPTYVDNKKVSFSPNGDGASDTVFPYVFSKQNLKSVTIQILDAQGHVVRILDKENNTTKSYLQNGNSFNSDLGFSTDMRLDPNAFTWDGKIYDQATGKYVTAPDGKYTYRLVTEQYNTGTQQNQDYDLPVTVDTVAPTLTGLSYQDGRVTVHYDDQGAGFTKFSDLALKIGNKAYGVNLNNNGQNNDGTLSFELTAAQKATLENSDGSLTLTLTDVAGNKTSASLQATAGTHQTDTTTPTSDVAPQFTWKVGDGPHNFWRSKGFVQAVSDQTSFTAYAQVPAGVDWIVYATDAQTGKVFPGTVDTKTGTVTFNLTESAPYGDFIGTVLSPTADFGTYEEAGRADGDTMIVFLDANGTAGYGHFSQKNVHVVVPLQDNAKAAANATKTSGAPVLGGRTFSQITTHAQPTAGLKFDKFNDNSFTLVGADQVADIYNAQTGQLTITGHVDNPAGKTLTVTDATEPAKTVTIGADGKFSFTVPFKAAEQQSVGYRLTDPATDGSKSTKTAYGELQIYLDTVFPTLSMPQADTLKVDADGNYDITTSDPTFTVTGTVNDNVNGYRLYTDGDNIVHQKNLAGFNNHVDADAASSNPYGAADFSQTYNLLEGDNYFTVTAVDMVGNTITKVFHVVRVDATSVTPKSQGSKGTAITSPVVDGGQRGQAQGAPDVHPAAPGYKNDGQGGVQLVPAASQAGRPQSGAEQGQSPATTTAAALPATGDTHSPLAAITSPVVDGGQRGQAQGAPDVHPAAPGYKNDGQGGVQLVPAASQAGRPQSGAEQGQSPATTTAAALPATGDTHSPLAAIGLAILSVLGLAGLASRKRRV</sequence>
<dbReference type="Gene3D" id="3.40.50.200">
    <property type="entry name" value="Peptidase S8/S53 domain"/>
    <property type="match status" value="1"/>
</dbReference>
<dbReference type="EMBL" id="LUWI01000040">
    <property type="protein sequence ID" value="KZU01404.1"/>
    <property type="molecule type" value="Genomic_DNA"/>
</dbReference>
<dbReference type="GO" id="GO:0006508">
    <property type="term" value="P:proteolysis"/>
    <property type="evidence" value="ECO:0007669"/>
    <property type="project" value="UniProtKB-KW"/>
</dbReference>
<dbReference type="NCBIfam" id="TIGR01167">
    <property type="entry name" value="LPXTG_anchor"/>
    <property type="match status" value="1"/>
</dbReference>
<keyword evidence="4 10" id="KW-0645">Protease</keyword>
<proteinExistence type="inferred from homology"/>
<dbReference type="InterPro" id="IPR036852">
    <property type="entry name" value="Peptidase_S8/S53_dom_sf"/>
</dbReference>
<evidence type="ECO:0000256" key="8">
    <source>
        <dbReference type="ARBA" id="ARBA00023088"/>
    </source>
</evidence>
<dbReference type="InterPro" id="IPR019931">
    <property type="entry name" value="LPXTG_anchor"/>
</dbReference>
<dbReference type="InterPro" id="IPR010435">
    <property type="entry name" value="C5a/SBT2-like_Fn3"/>
</dbReference>
<feature type="compositionally biased region" description="Low complexity" evidence="12">
    <location>
        <begin position="1443"/>
        <end position="1456"/>
    </location>
</feature>
<dbReference type="PRINTS" id="PR00723">
    <property type="entry name" value="SUBTILISIN"/>
</dbReference>
<feature type="active site" description="Charge relay system" evidence="9 10">
    <location>
        <position position="216"/>
    </location>
</feature>
<evidence type="ECO:0000256" key="7">
    <source>
        <dbReference type="ARBA" id="ARBA00022825"/>
    </source>
</evidence>
<keyword evidence="3" id="KW-0964">Secreted</keyword>
<feature type="compositionally biased region" description="Low complexity" evidence="12">
    <location>
        <begin position="1520"/>
        <end position="1529"/>
    </location>
</feature>
<evidence type="ECO:0000256" key="9">
    <source>
        <dbReference type="PIRSR" id="PIRSR615500-1"/>
    </source>
</evidence>
<reference evidence="15 16" key="1">
    <citation type="submission" date="2016-03" db="EMBL/GenBank/DDBJ databases">
        <title>Comparative genomics of 54 Lactobacillus plantarum strains reveals genomic uncoupling from niche constraints.</title>
        <authorList>
            <person name="Martino M.E."/>
        </authorList>
    </citation>
    <scope>NUCLEOTIDE SEQUENCE [LARGE SCALE GENOMIC DNA]</scope>
    <source>
        <strain evidence="15 16">Nizo2260</strain>
    </source>
</reference>
<dbReference type="Gene3D" id="2.60.40.4070">
    <property type="match status" value="1"/>
</dbReference>
<keyword evidence="13" id="KW-0472">Membrane</keyword>
<feature type="active site" description="Charge relay system" evidence="9 10">
    <location>
        <position position="280"/>
    </location>
</feature>
<evidence type="ECO:0000313" key="15">
    <source>
        <dbReference type="EMBL" id="KZU01404.1"/>
    </source>
</evidence>
<evidence type="ECO:0000259" key="14">
    <source>
        <dbReference type="PROSITE" id="PS50847"/>
    </source>
</evidence>
<feature type="active site" description="Charge relay system" evidence="9 10">
    <location>
        <position position="485"/>
    </location>
</feature>
<evidence type="ECO:0000256" key="6">
    <source>
        <dbReference type="ARBA" id="ARBA00022801"/>
    </source>
</evidence>
<dbReference type="InterPro" id="IPR023828">
    <property type="entry name" value="Peptidase_S8_Ser-AS"/>
</dbReference>
<dbReference type="GO" id="GO:0004252">
    <property type="term" value="F:serine-type endopeptidase activity"/>
    <property type="evidence" value="ECO:0007669"/>
    <property type="project" value="UniProtKB-UniRule"/>
</dbReference>
<dbReference type="SUPFAM" id="SSF52743">
    <property type="entry name" value="Subtilisin-like"/>
    <property type="match status" value="1"/>
</dbReference>
<feature type="compositionally biased region" description="Polar residues" evidence="12">
    <location>
        <begin position="1373"/>
        <end position="1387"/>
    </location>
</feature>
<dbReference type="Pfam" id="PF00082">
    <property type="entry name" value="Peptidase_S8"/>
    <property type="match status" value="1"/>
</dbReference>
<dbReference type="InterPro" id="IPR034216">
    <property type="entry name" value="C5a_Peptidase"/>
</dbReference>
<keyword evidence="8" id="KW-0572">Peptidoglycan-anchor</keyword>
<dbReference type="InterPro" id="IPR050131">
    <property type="entry name" value="Peptidase_S8_subtilisin-like"/>
</dbReference>
<dbReference type="PROSITE" id="PS51892">
    <property type="entry name" value="SUBTILASE"/>
    <property type="match status" value="1"/>
</dbReference>
<dbReference type="PROSITE" id="PS00136">
    <property type="entry name" value="SUBTILASE_ASP"/>
    <property type="match status" value="1"/>
</dbReference>
<evidence type="ECO:0000256" key="3">
    <source>
        <dbReference type="ARBA" id="ARBA00022525"/>
    </source>
</evidence>
<dbReference type="Gene3D" id="2.60.40.1710">
    <property type="entry name" value="Subtilisin-like superfamily"/>
    <property type="match status" value="1"/>
</dbReference>
<feature type="compositionally biased region" description="Low complexity" evidence="12">
    <location>
        <begin position="1"/>
        <end position="35"/>
    </location>
</feature>
<evidence type="ECO:0000256" key="12">
    <source>
        <dbReference type="SAM" id="MobiDB-lite"/>
    </source>
</evidence>
<dbReference type="InterPro" id="IPR000209">
    <property type="entry name" value="Peptidase_S8/S53_dom"/>
</dbReference>
<dbReference type="PROSITE" id="PS50847">
    <property type="entry name" value="GRAM_POS_ANCHORING"/>
    <property type="match status" value="1"/>
</dbReference>
<keyword evidence="7 10" id="KW-0720">Serine protease</keyword>
<evidence type="ECO:0000256" key="11">
    <source>
        <dbReference type="RuleBase" id="RU003355"/>
    </source>
</evidence>
<name>A0AB34XXX5_LACPN</name>
<dbReference type="CDD" id="cd07475">
    <property type="entry name" value="Peptidases_S8_C5a_Peptidase"/>
    <property type="match status" value="1"/>
</dbReference>
<dbReference type="PANTHER" id="PTHR43806">
    <property type="entry name" value="PEPTIDASE S8"/>
    <property type="match status" value="1"/>
</dbReference>
<gene>
    <name evidence="15" type="ORF">Nizo2260_2995</name>
</gene>
<feature type="domain" description="Gram-positive cocci surface proteins LPxTG" evidence="14">
    <location>
        <begin position="1527"/>
        <end position="1560"/>
    </location>
</feature>
<dbReference type="Gene3D" id="2.60.40.10">
    <property type="entry name" value="Immunoglobulins"/>
    <property type="match status" value="2"/>
</dbReference>
<protein>
    <recommendedName>
        <fullName evidence="14">Gram-positive cocci surface proteins LPxTG domain-containing protein</fullName>
    </recommendedName>
</protein>
<comment type="caution">
    <text evidence="15">The sequence shown here is derived from an EMBL/GenBank/DDBJ whole genome shotgun (WGS) entry which is preliminary data.</text>
</comment>
<dbReference type="InterPro" id="IPR013783">
    <property type="entry name" value="Ig-like_fold"/>
</dbReference>
<keyword evidence="5" id="KW-0732">Signal</keyword>
<accession>A0AB34XXX5</accession>
<feature type="compositionally biased region" description="Low complexity" evidence="12">
    <location>
        <begin position="58"/>
        <end position="188"/>
    </location>
</feature>
<evidence type="ECO:0000256" key="1">
    <source>
        <dbReference type="ARBA" id="ARBA00011073"/>
    </source>
</evidence>
<evidence type="ECO:0000256" key="4">
    <source>
        <dbReference type="ARBA" id="ARBA00022670"/>
    </source>
</evidence>
<evidence type="ECO:0000313" key="16">
    <source>
        <dbReference type="Proteomes" id="UP000076989"/>
    </source>
</evidence>
<evidence type="ECO:0000256" key="10">
    <source>
        <dbReference type="PROSITE-ProRule" id="PRU01240"/>
    </source>
</evidence>
<keyword evidence="13" id="KW-0812">Transmembrane</keyword>
<keyword evidence="2" id="KW-0134">Cell wall</keyword>
<dbReference type="InterPro" id="IPR015500">
    <property type="entry name" value="Peptidase_S8_subtilisin-rel"/>
</dbReference>
<dbReference type="InterPro" id="IPR023827">
    <property type="entry name" value="Peptidase_S8_Asp-AS"/>
</dbReference>
<evidence type="ECO:0000256" key="2">
    <source>
        <dbReference type="ARBA" id="ARBA00022512"/>
    </source>
</evidence>
<feature type="region of interest" description="Disordered" evidence="12">
    <location>
        <begin position="1"/>
        <end position="194"/>
    </location>
</feature>
<feature type="transmembrane region" description="Helical" evidence="13">
    <location>
        <begin position="1537"/>
        <end position="1554"/>
    </location>
</feature>
<dbReference type="Pfam" id="PF06280">
    <property type="entry name" value="fn3_5"/>
    <property type="match status" value="1"/>
</dbReference>
<dbReference type="GO" id="GO:0016020">
    <property type="term" value="C:membrane"/>
    <property type="evidence" value="ECO:0007669"/>
    <property type="project" value="InterPro"/>
</dbReference>
<keyword evidence="13" id="KW-1133">Transmembrane helix</keyword>
<evidence type="ECO:0000256" key="13">
    <source>
        <dbReference type="SAM" id="Phobius"/>
    </source>
</evidence>
<organism evidence="15 16">
    <name type="scientific">Lactiplantibacillus plantarum</name>
    <name type="common">Lactobacillus plantarum</name>
    <dbReference type="NCBI Taxonomy" id="1590"/>
    <lineage>
        <taxon>Bacteria</taxon>
        <taxon>Bacillati</taxon>
        <taxon>Bacillota</taxon>
        <taxon>Bacilli</taxon>
        <taxon>Lactobacillales</taxon>
        <taxon>Lactobacillaceae</taxon>
        <taxon>Lactiplantibacillus</taxon>
    </lineage>
</organism>
<dbReference type="PANTHER" id="PTHR43806:SF11">
    <property type="entry name" value="CEREVISIN-RELATED"/>
    <property type="match status" value="1"/>
</dbReference>
<evidence type="ECO:0000256" key="5">
    <source>
        <dbReference type="ARBA" id="ARBA00022729"/>
    </source>
</evidence>
<comment type="similarity">
    <text evidence="1 10 11">Belongs to the peptidase S8 family.</text>
</comment>
<keyword evidence="6 10" id="KW-0378">Hydrolase</keyword>
<feature type="region of interest" description="Disordered" evidence="12">
    <location>
        <begin position="1373"/>
        <end position="1529"/>
    </location>
</feature>
<dbReference type="Proteomes" id="UP000076989">
    <property type="component" value="Unassembled WGS sequence"/>
</dbReference>
<dbReference type="PROSITE" id="PS00138">
    <property type="entry name" value="SUBTILASE_SER"/>
    <property type="match status" value="1"/>
</dbReference>